<evidence type="ECO:0000256" key="4">
    <source>
        <dbReference type="ARBA" id="ARBA00023242"/>
    </source>
</evidence>
<feature type="compositionally biased region" description="Polar residues" evidence="6">
    <location>
        <begin position="40"/>
        <end position="50"/>
    </location>
</feature>
<dbReference type="PANTHER" id="PTHR46078">
    <property type="entry name" value="FORKHEAD BOX PROTEIN J2 FAMILY MEMBER"/>
    <property type="match status" value="1"/>
</dbReference>
<name>A0A4Y7TZ50_COPMI</name>
<evidence type="ECO:0000256" key="5">
    <source>
        <dbReference type="PROSITE-ProRule" id="PRU00089"/>
    </source>
</evidence>
<dbReference type="Pfam" id="PF00250">
    <property type="entry name" value="Forkhead"/>
    <property type="match status" value="1"/>
</dbReference>
<feature type="compositionally biased region" description="Polar residues" evidence="6">
    <location>
        <begin position="183"/>
        <end position="211"/>
    </location>
</feature>
<evidence type="ECO:0000256" key="3">
    <source>
        <dbReference type="ARBA" id="ARBA00023163"/>
    </source>
</evidence>
<evidence type="ECO:0000259" key="7">
    <source>
        <dbReference type="PROSITE" id="PS50039"/>
    </source>
</evidence>
<protein>
    <recommendedName>
        <fullName evidence="7">Fork-head domain-containing protein</fullName>
    </recommendedName>
</protein>
<reference evidence="8 9" key="1">
    <citation type="journal article" date="2019" name="Nat. Ecol. Evol.">
        <title>Megaphylogeny resolves global patterns of mushroom evolution.</title>
        <authorList>
            <person name="Varga T."/>
            <person name="Krizsan K."/>
            <person name="Foldi C."/>
            <person name="Dima B."/>
            <person name="Sanchez-Garcia M."/>
            <person name="Sanchez-Ramirez S."/>
            <person name="Szollosi G.J."/>
            <person name="Szarkandi J.G."/>
            <person name="Papp V."/>
            <person name="Albert L."/>
            <person name="Andreopoulos W."/>
            <person name="Angelini C."/>
            <person name="Antonin V."/>
            <person name="Barry K.W."/>
            <person name="Bougher N.L."/>
            <person name="Buchanan P."/>
            <person name="Buyck B."/>
            <person name="Bense V."/>
            <person name="Catcheside P."/>
            <person name="Chovatia M."/>
            <person name="Cooper J."/>
            <person name="Damon W."/>
            <person name="Desjardin D."/>
            <person name="Finy P."/>
            <person name="Geml J."/>
            <person name="Haridas S."/>
            <person name="Hughes K."/>
            <person name="Justo A."/>
            <person name="Karasinski D."/>
            <person name="Kautmanova I."/>
            <person name="Kiss B."/>
            <person name="Kocsube S."/>
            <person name="Kotiranta H."/>
            <person name="LaButti K.M."/>
            <person name="Lechner B.E."/>
            <person name="Liimatainen K."/>
            <person name="Lipzen A."/>
            <person name="Lukacs Z."/>
            <person name="Mihaltcheva S."/>
            <person name="Morgado L.N."/>
            <person name="Niskanen T."/>
            <person name="Noordeloos M.E."/>
            <person name="Ohm R.A."/>
            <person name="Ortiz-Santana B."/>
            <person name="Ovrebo C."/>
            <person name="Racz N."/>
            <person name="Riley R."/>
            <person name="Savchenko A."/>
            <person name="Shiryaev A."/>
            <person name="Soop K."/>
            <person name="Spirin V."/>
            <person name="Szebenyi C."/>
            <person name="Tomsovsky M."/>
            <person name="Tulloss R.E."/>
            <person name="Uehling J."/>
            <person name="Grigoriev I.V."/>
            <person name="Vagvolgyi C."/>
            <person name="Papp T."/>
            <person name="Martin F.M."/>
            <person name="Miettinen O."/>
            <person name="Hibbett D.S."/>
            <person name="Nagy L.G."/>
        </authorList>
    </citation>
    <scope>NUCLEOTIDE SEQUENCE [LARGE SCALE GENOMIC DNA]</scope>
    <source>
        <strain evidence="8 9">FP101781</strain>
    </source>
</reference>
<gene>
    <name evidence="8" type="ORF">FA13DRAFT_1724791</name>
</gene>
<evidence type="ECO:0000313" key="9">
    <source>
        <dbReference type="Proteomes" id="UP000298030"/>
    </source>
</evidence>
<comment type="subcellular location">
    <subcellularLocation>
        <location evidence="5">Nucleus</location>
    </subcellularLocation>
</comment>
<dbReference type="PROSITE" id="PS50039">
    <property type="entry name" value="FORK_HEAD_3"/>
    <property type="match status" value="1"/>
</dbReference>
<feature type="region of interest" description="Disordered" evidence="6">
    <location>
        <begin position="15"/>
        <end position="67"/>
    </location>
</feature>
<accession>A0A4Y7TZ50</accession>
<dbReference type="InterPro" id="IPR045912">
    <property type="entry name" value="FOXJ2/3-like"/>
</dbReference>
<dbReference type="EMBL" id="QPFP01000002">
    <property type="protein sequence ID" value="TEB38842.1"/>
    <property type="molecule type" value="Genomic_DNA"/>
</dbReference>
<feature type="DNA-binding region" description="Fork-head" evidence="5">
    <location>
        <begin position="78"/>
        <end position="168"/>
    </location>
</feature>
<keyword evidence="3" id="KW-0804">Transcription</keyword>
<feature type="compositionally biased region" description="Basic and acidic residues" evidence="6">
    <location>
        <begin position="367"/>
        <end position="379"/>
    </location>
</feature>
<comment type="caution">
    <text evidence="8">The sequence shown here is derived from an EMBL/GenBank/DDBJ whole genome shotgun (WGS) entry which is preliminary data.</text>
</comment>
<keyword evidence="9" id="KW-1185">Reference proteome</keyword>
<dbReference type="PRINTS" id="PR00053">
    <property type="entry name" value="FORKHEAD"/>
</dbReference>
<dbReference type="AlphaFoldDB" id="A0A4Y7TZ50"/>
<dbReference type="PANTHER" id="PTHR46078:SF2">
    <property type="entry name" value="FORK-HEAD DOMAIN-CONTAINING PROTEIN"/>
    <property type="match status" value="1"/>
</dbReference>
<dbReference type="GO" id="GO:0000978">
    <property type="term" value="F:RNA polymerase II cis-regulatory region sequence-specific DNA binding"/>
    <property type="evidence" value="ECO:0007669"/>
    <property type="project" value="TreeGrafter"/>
</dbReference>
<evidence type="ECO:0000256" key="2">
    <source>
        <dbReference type="ARBA" id="ARBA00023125"/>
    </source>
</evidence>
<evidence type="ECO:0000256" key="6">
    <source>
        <dbReference type="SAM" id="MobiDB-lite"/>
    </source>
</evidence>
<dbReference type="SMART" id="SM00339">
    <property type="entry name" value="FH"/>
    <property type="match status" value="1"/>
</dbReference>
<dbReference type="CDD" id="cd00059">
    <property type="entry name" value="FH_FOX"/>
    <property type="match status" value="1"/>
</dbReference>
<dbReference type="SUPFAM" id="SSF46785">
    <property type="entry name" value="Winged helix' DNA-binding domain"/>
    <property type="match status" value="1"/>
</dbReference>
<feature type="region of interest" description="Disordered" evidence="6">
    <location>
        <begin position="367"/>
        <end position="423"/>
    </location>
</feature>
<dbReference type="GO" id="GO:0000981">
    <property type="term" value="F:DNA-binding transcription factor activity, RNA polymerase II-specific"/>
    <property type="evidence" value="ECO:0007669"/>
    <property type="project" value="TreeGrafter"/>
</dbReference>
<dbReference type="GO" id="GO:0005634">
    <property type="term" value="C:nucleus"/>
    <property type="evidence" value="ECO:0007669"/>
    <property type="project" value="UniProtKB-SubCell"/>
</dbReference>
<dbReference type="InterPro" id="IPR036390">
    <property type="entry name" value="WH_DNA-bd_sf"/>
</dbReference>
<dbReference type="Gene3D" id="1.10.10.10">
    <property type="entry name" value="Winged helix-like DNA-binding domain superfamily/Winged helix DNA-binding domain"/>
    <property type="match status" value="1"/>
</dbReference>
<dbReference type="InterPro" id="IPR036388">
    <property type="entry name" value="WH-like_DNA-bd_sf"/>
</dbReference>
<dbReference type="Proteomes" id="UP000298030">
    <property type="component" value="Unassembled WGS sequence"/>
</dbReference>
<sequence length="423" mass="46987">MSHLANILNPEAARTIALDRAPNPDEPSATVNGHADPEQRQPSPSSQTQERGPYTQYEHQPHPDCPDTLACLPDTDGRPQHTLPVILRCSILGSPRKRLTIREIYQVMEEKYPFYKTAGPTWKQSVRHHLSLNRLFERQPRPVTDPGFGSYWTVNLSAPPGTKRPRKRGRNNKEKEKDGAGSSGQANSPTDISSQPFASTSSYTLSHSNGFPPSSSGRRRGRPRKPSGDSPTLRGDTPMSSQAGEDGDGVMTPLDGPPGSDDEYDSRDEEPQSAVSPFDRRDSMGAPLGPPSFTHHTRSSQSLPLPSIHNPDLEITQATIERLREEVGTLRRQSAEAVSVSLRLSEQLAQAQREVERARNEIRDLEDALEDEQQRRADAENLVNLERARNRPIPLHPDEMQQMVQDVPPPQPPRSPQQARGPM</sequence>
<dbReference type="InterPro" id="IPR001766">
    <property type="entry name" value="Fork_head_dom"/>
</dbReference>
<feature type="region of interest" description="Disordered" evidence="6">
    <location>
        <begin position="149"/>
        <end position="311"/>
    </location>
</feature>
<keyword evidence="2 5" id="KW-0238">DNA-binding</keyword>
<keyword evidence="4 5" id="KW-0539">Nucleus</keyword>
<dbReference type="OrthoDB" id="5954824at2759"/>
<keyword evidence="1" id="KW-0805">Transcription regulation</keyword>
<proteinExistence type="predicted"/>
<organism evidence="8 9">
    <name type="scientific">Coprinellus micaceus</name>
    <name type="common">Glistening ink-cap mushroom</name>
    <name type="synonym">Coprinus micaceus</name>
    <dbReference type="NCBI Taxonomy" id="71717"/>
    <lineage>
        <taxon>Eukaryota</taxon>
        <taxon>Fungi</taxon>
        <taxon>Dikarya</taxon>
        <taxon>Basidiomycota</taxon>
        <taxon>Agaricomycotina</taxon>
        <taxon>Agaricomycetes</taxon>
        <taxon>Agaricomycetidae</taxon>
        <taxon>Agaricales</taxon>
        <taxon>Agaricineae</taxon>
        <taxon>Psathyrellaceae</taxon>
        <taxon>Coprinellus</taxon>
    </lineage>
</organism>
<feature type="domain" description="Fork-head" evidence="7">
    <location>
        <begin position="78"/>
        <end position="168"/>
    </location>
</feature>
<evidence type="ECO:0000313" key="8">
    <source>
        <dbReference type="EMBL" id="TEB38842.1"/>
    </source>
</evidence>
<dbReference type="STRING" id="71717.A0A4Y7TZ50"/>
<evidence type="ECO:0000256" key="1">
    <source>
        <dbReference type="ARBA" id="ARBA00023015"/>
    </source>
</evidence>